<evidence type="ECO:0000313" key="6">
    <source>
        <dbReference type="EMBL" id="BBO84021.1"/>
    </source>
</evidence>
<proteinExistence type="predicted"/>
<evidence type="ECO:0000313" key="4">
    <source>
        <dbReference type="EMBL" id="BBO83393.1"/>
    </source>
</evidence>
<dbReference type="EMBL" id="AP021876">
    <property type="protein sequence ID" value="BBO82693.1"/>
    <property type="molecule type" value="Genomic_DNA"/>
</dbReference>
<dbReference type="KEGG" id="dov:DSCO28_32590"/>
<accession>A0A5K7ZT48</accession>
<dbReference type="Proteomes" id="UP000425960">
    <property type="component" value="Chromosome"/>
</dbReference>
<sequence>MMASAGTNVHRFTYFKHSMSKGPAFMAVCFLNFHWAMTDFTVATLRFGRNNDIGQSESLFTTAVIQTTRFLSQIAQDI</sequence>
<dbReference type="KEGG" id="dov:DSCO28_63650"/>
<organism evidence="4 9">
    <name type="scientific">Desulfosarcina ovata subsp. sediminis</name>
    <dbReference type="NCBI Taxonomy" id="885957"/>
    <lineage>
        <taxon>Bacteria</taxon>
        <taxon>Pseudomonadati</taxon>
        <taxon>Thermodesulfobacteriota</taxon>
        <taxon>Desulfobacteria</taxon>
        <taxon>Desulfobacterales</taxon>
        <taxon>Desulfosarcinaceae</taxon>
        <taxon>Desulfosarcina</taxon>
    </lineage>
</organism>
<dbReference type="AlphaFoldDB" id="A0A5K7ZT48"/>
<evidence type="ECO:0000313" key="8">
    <source>
        <dbReference type="EMBL" id="BBO85799.1"/>
    </source>
</evidence>
<dbReference type="KEGG" id="dov:DSCO28_39960"/>
<dbReference type="EMBL" id="AP021876">
    <property type="protein sequence ID" value="BBO85799.1"/>
    <property type="molecule type" value="Genomic_DNA"/>
</dbReference>
<dbReference type="EMBL" id="AP021876">
    <property type="protein sequence ID" value="BBO79844.1"/>
    <property type="molecule type" value="Genomic_DNA"/>
</dbReference>
<protein>
    <submittedName>
        <fullName evidence="4">Uncharacterized protein</fullName>
    </submittedName>
</protein>
<dbReference type="EMBL" id="AP021876">
    <property type="protein sequence ID" value="BBO84021.1"/>
    <property type="molecule type" value="Genomic_DNA"/>
</dbReference>
<dbReference type="KEGG" id="dov:DSCO28_55340"/>
<dbReference type="EMBL" id="AP021876">
    <property type="protein sequence ID" value="BBO84968.1"/>
    <property type="molecule type" value="Genomic_DNA"/>
</dbReference>
<dbReference type="KEGG" id="dov:DSCO28_39590"/>
<evidence type="ECO:0000313" key="5">
    <source>
        <dbReference type="EMBL" id="BBO83430.1"/>
    </source>
</evidence>
<evidence type="ECO:0000313" key="7">
    <source>
        <dbReference type="EMBL" id="BBO84968.1"/>
    </source>
</evidence>
<dbReference type="EMBL" id="AP021876">
    <property type="protein sequence ID" value="BBO83430.1"/>
    <property type="molecule type" value="Genomic_DNA"/>
</dbReference>
<dbReference type="KEGG" id="dov:DSCO28_39340"/>
<dbReference type="EMBL" id="AP021876">
    <property type="protein sequence ID" value="BBO83368.1"/>
    <property type="molecule type" value="Genomic_DNA"/>
</dbReference>
<dbReference type="KEGG" id="dov:DSCO28_04100"/>
<evidence type="ECO:0000313" key="2">
    <source>
        <dbReference type="EMBL" id="BBO82693.1"/>
    </source>
</evidence>
<dbReference type="EMBL" id="AP021876">
    <property type="protein sequence ID" value="BBO83393.1"/>
    <property type="molecule type" value="Genomic_DNA"/>
</dbReference>
<evidence type="ECO:0000313" key="9">
    <source>
        <dbReference type="Proteomes" id="UP000425960"/>
    </source>
</evidence>
<reference evidence="4 9" key="1">
    <citation type="submission" date="2019-11" db="EMBL/GenBank/DDBJ databases">
        <title>Comparative genomics of hydrocarbon-degrading Desulfosarcina strains.</title>
        <authorList>
            <person name="Watanabe M."/>
            <person name="Kojima H."/>
            <person name="Fukui M."/>
        </authorList>
    </citation>
    <scope>NUCLEOTIDE SEQUENCE [LARGE SCALE GENOMIC DNA]</scope>
    <source>
        <strain evidence="4 9">28bB2T</strain>
    </source>
</reference>
<evidence type="ECO:0000313" key="3">
    <source>
        <dbReference type="EMBL" id="BBO83368.1"/>
    </source>
</evidence>
<gene>
    <name evidence="1" type="ORF">DSCO28_04100</name>
    <name evidence="2" type="ORF">DSCO28_32590</name>
    <name evidence="3" type="ORF">DSCO28_39340</name>
    <name evidence="4" type="ORF">DSCO28_39590</name>
    <name evidence="5" type="ORF">DSCO28_39960</name>
    <name evidence="6" type="ORF">DSCO28_45870</name>
    <name evidence="7" type="ORF">DSCO28_55340</name>
    <name evidence="8" type="ORF">DSCO28_63650</name>
</gene>
<name>A0A5K7ZT48_9BACT</name>
<evidence type="ECO:0000313" key="1">
    <source>
        <dbReference type="EMBL" id="BBO79844.1"/>
    </source>
</evidence>
<dbReference type="KEGG" id="dov:DSCO28_45870"/>
<dbReference type="RefSeq" id="WP_155320949.1">
    <property type="nucleotide sequence ID" value="NZ_AP021876.1"/>
</dbReference>